<comment type="caution">
    <text evidence="1">The sequence shown here is derived from an EMBL/GenBank/DDBJ whole genome shotgun (WGS) entry which is preliminary data.</text>
</comment>
<gene>
    <name evidence="1" type="ORF">Q604_UNBC17341G0001</name>
</gene>
<sequence>RGKLKSFMDYIDICLAENVRNDEVIFAEIKAMVYGPTFHAALLHSART</sequence>
<organism evidence="1">
    <name type="scientific">human gut metagenome</name>
    <dbReference type="NCBI Taxonomy" id="408170"/>
    <lineage>
        <taxon>unclassified sequences</taxon>
        <taxon>metagenomes</taxon>
        <taxon>organismal metagenomes</taxon>
    </lineage>
</organism>
<dbReference type="EMBL" id="AZMM01017341">
    <property type="protein sequence ID" value="ETJ26538.1"/>
    <property type="molecule type" value="Genomic_DNA"/>
</dbReference>
<reference evidence="1" key="1">
    <citation type="submission" date="2013-12" db="EMBL/GenBank/DDBJ databases">
        <title>A Varibaculum cambriense genome reconstructed from a premature infant gut community with otherwise low bacterial novelty that shifts toward anaerobic metabolism during the third week of life.</title>
        <authorList>
            <person name="Brown C.T."/>
            <person name="Sharon I."/>
            <person name="Thomas B.C."/>
            <person name="Castelle C.J."/>
            <person name="Morowitz M.J."/>
            <person name="Banfield J.F."/>
        </authorList>
    </citation>
    <scope>NUCLEOTIDE SEQUENCE</scope>
</reference>
<proteinExistence type="predicted"/>
<accession>W1X8D1</accession>
<name>W1X8D1_9ZZZZ</name>
<protein>
    <submittedName>
        <fullName evidence="1">Uncharacterized protein</fullName>
    </submittedName>
</protein>
<dbReference type="AlphaFoldDB" id="W1X8D1"/>
<evidence type="ECO:0000313" key="1">
    <source>
        <dbReference type="EMBL" id="ETJ26538.1"/>
    </source>
</evidence>
<feature type="non-terminal residue" evidence="1">
    <location>
        <position position="1"/>
    </location>
</feature>